<dbReference type="Gene3D" id="3.30.450.20">
    <property type="entry name" value="PAS domain"/>
    <property type="match status" value="1"/>
</dbReference>
<dbReference type="SMART" id="SM00304">
    <property type="entry name" value="HAMP"/>
    <property type="match status" value="1"/>
</dbReference>
<feature type="transmembrane region" description="Helical" evidence="8">
    <location>
        <begin position="323"/>
        <end position="347"/>
    </location>
</feature>
<dbReference type="Pfam" id="PF00672">
    <property type="entry name" value="HAMP"/>
    <property type="match status" value="1"/>
</dbReference>
<dbReference type="CDD" id="cd06225">
    <property type="entry name" value="HAMP"/>
    <property type="match status" value="1"/>
</dbReference>
<evidence type="ECO:0000256" key="4">
    <source>
        <dbReference type="ARBA" id="ARBA00023136"/>
    </source>
</evidence>
<dbReference type="Gene3D" id="1.10.287.950">
    <property type="entry name" value="Methyl-accepting chemotaxis protein"/>
    <property type="match status" value="1"/>
</dbReference>
<feature type="domain" description="HAMP" evidence="10">
    <location>
        <begin position="347"/>
        <end position="402"/>
    </location>
</feature>
<dbReference type="PANTHER" id="PTHR32089">
    <property type="entry name" value="METHYL-ACCEPTING CHEMOTAXIS PROTEIN MCPB"/>
    <property type="match status" value="1"/>
</dbReference>
<evidence type="ECO:0000256" key="8">
    <source>
        <dbReference type="SAM" id="Phobius"/>
    </source>
</evidence>
<dbReference type="InterPro" id="IPR003660">
    <property type="entry name" value="HAMP_dom"/>
</dbReference>
<comment type="subcellular location">
    <subcellularLocation>
        <location evidence="1">Membrane</location>
        <topology evidence="1">Multi-pass membrane protein</topology>
    </subcellularLocation>
</comment>
<keyword evidence="5 7" id="KW-0807">Transducer</keyword>
<feature type="transmembrane region" description="Helical" evidence="8">
    <location>
        <begin position="12"/>
        <end position="34"/>
    </location>
</feature>
<evidence type="ECO:0000256" key="7">
    <source>
        <dbReference type="PROSITE-ProRule" id="PRU00284"/>
    </source>
</evidence>
<accession>A0ABT0LHU5</accession>
<organism evidence="11 12">
    <name type="scientific">Shewanella surugensis</name>
    <dbReference type="NCBI Taxonomy" id="212020"/>
    <lineage>
        <taxon>Bacteria</taxon>
        <taxon>Pseudomonadati</taxon>
        <taxon>Pseudomonadota</taxon>
        <taxon>Gammaproteobacteria</taxon>
        <taxon>Alteromonadales</taxon>
        <taxon>Shewanellaceae</taxon>
        <taxon>Shewanella</taxon>
    </lineage>
</organism>
<dbReference type="EMBL" id="JAKIKS010000102">
    <property type="protein sequence ID" value="MCL1126696.1"/>
    <property type="molecule type" value="Genomic_DNA"/>
</dbReference>
<evidence type="ECO:0000256" key="1">
    <source>
        <dbReference type="ARBA" id="ARBA00004141"/>
    </source>
</evidence>
<dbReference type="PROSITE" id="PS51257">
    <property type="entry name" value="PROKAR_LIPOPROTEIN"/>
    <property type="match status" value="1"/>
</dbReference>
<dbReference type="Pfam" id="PF17201">
    <property type="entry name" value="Cache_3-Cache_2"/>
    <property type="match status" value="1"/>
</dbReference>
<evidence type="ECO:0000259" key="10">
    <source>
        <dbReference type="PROSITE" id="PS50885"/>
    </source>
</evidence>
<dbReference type="PANTHER" id="PTHR32089:SF119">
    <property type="entry name" value="METHYL-ACCEPTING CHEMOTAXIS PROTEIN CTPL"/>
    <property type="match status" value="1"/>
</dbReference>
<reference evidence="11 12" key="1">
    <citation type="submission" date="2022-01" db="EMBL/GenBank/DDBJ databases">
        <title>Whole genome-based taxonomy of the Shewanellaceae.</title>
        <authorList>
            <person name="Martin-Rodriguez A.J."/>
        </authorList>
    </citation>
    <scope>NUCLEOTIDE SEQUENCE [LARGE SCALE GENOMIC DNA]</scope>
    <source>
        <strain evidence="11 12">DSM 17177</strain>
    </source>
</reference>
<gene>
    <name evidence="11" type="ORF">L2764_19960</name>
</gene>
<feature type="domain" description="Methyl-accepting transducer" evidence="9">
    <location>
        <begin position="407"/>
        <end position="643"/>
    </location>
</feature>
<evidence type="ECO:0000313" key="11">
    <source>
        <dbReference type="EMBL" id="MCL1126696.1"/>
    </source>
</evidence>
<evidence type="ECO:0000256" key="2">
    <source>
        <dbReference type="ARBA" id="ARBA00022692"/>
    </source>
</evidence>
<dbReference type="SUPFAM" id="SSF103190">
    <property type="entry name" value="Sensory domain-like"/>
    <property type="match status" value="1"/>
</dbReference>
<dbReference type="Proteomes" id="UP001203423">
    <property type="component" value="Unassembled WGS sequence"/>
</dbReference>
<evidence type="ECO:0000256" key="5">
    <source>
        <dbReference type="ARBA" id="ARBA00023224"/>
    </source>
</evidence>
<protein>
    <submittedName>
        <fullName evidence="11">Cache 3/Cache 2 fusion domain-containing protein</fullName>
    </submittedName>
</protein>
<dbReference type="SUPFAM" id="SSF58104">
    <property type="entry name" value="Methyl-accepting chemotaxis protein (MCP) signaling domain"/>
    <property type="match status" value="1"/>
</dbReference>
<dbReference type="InterPro" id="IPR033462">
    <property type="entry name" value="Cache_3-Cache_2"/>
</dbReference>
<dbReference type="PROSITE" id="PS50885">
    <property type="entry name" value="HAMP"/>
    <property type="match status" value="1"/>
</dbReference>
<evidence type="ECO:0000256" key="3">
    <source>
        <dbReference type="ARBA" id="ARBA00022989"/>
    </source>
</evidence>
<dbReference type="InterPro" id="IPR004089">
    <property type="entry name" value="MCPsignal_dom"/>
</dbReference>
<comment type="similarity">
    <text evidence="6">Belongs to the methyl-accepting chemotaxis (MCP) protein family.</text>
</comment>
<dbReference type="Pfam" id="PF00015">
    <property type="entry name" value="MCPsignal"/>
    <property type="match status" value="1"/>
</dbReference>
<evidence type="ECO:0000259" key="9">
    <source>
        <dbReference type="PROSITE" id="PS50111"/>
    </source>
</evidence>
<dbReference type="CDD" id="cd11386">
    <property type="entry name" value="MCP_signal"/>
    <property type="match status" value="1"/>
</dbReference>
<keyword evidence="12" id="KW-1185">Reference proteome</keyword>
<dbReference type="SMART" id="SM00283">
    <property type="entry name" value="MA"/>
    <property type="match status" value="1"/>
</dbReference>
<dbReference type="CDD" id="cd12912">
    <property type="entry name" value="PDC2_MCP_like"/>
    <property type="match status" value="1"/>
</dbReference>
<name>A0ABT0LHU5_9GAMM</name>
<dbReference type="InterPro" id="IPR029151">
    <property type="entry name" value="Sensor-like_sf"/>
</dbReference>
<evidence type="ECO:0000256" key="6">
    <source>
        <dbReference type="ARBA" id="ARBA00029447"/>
    </source>
</evidence>
<keyword evidence="3 8" id="KW-1133">Transmembrane helix</keyword>
<comment type="caution">
    <text evidence="11">The sequence shown here is derived from an EMBL/GenBank/DDBJ whole genome shotgun (WGS) entry which is preliminary data.</text>
</comment>
<proteinExistence type="inferred from homology"/>
<dbReference type="RefSeq" id="WP_248942111.1">
    <property type="nucleotide sequence ID" value="NZ_JAKIKS010000102.1"/>
</dbReference>
<keyword evidence="4 8" id="KW-0472">Membrane</keyword>
<keyword evidence="2 8" id="KW-0812">Transmembrane</keyword>
<evidence type="ECO:0000313" key="12">
    <source>
        <dbReference type="Proteomes" id="UP001203423"/>
    </source>
</evidence>
<dbReference type="PROSITE" id="PS50111">
    <property type="entry name" value="CHEMOTAXIS_TRANSDUC_2"/>
    <property type="match status" value="1"/>
</dbReference>
<sequence>MWNKIKNQSIRFQLRLAMSLFLVMACVSIAVVVYQQASALLMQQTLKEHQSKLSVLSDTIASQFVSYIDVARDLEVTFRSGYLHGLTFTNENVTYADREVENAVINGQSIIGDTSIVDRFTHDTDVTATLFLASGNDFIRVATTLKTDESQRASAALLGYEHPAYTKLINGQSYYDTVRLYGREYISYYSPIKDEFHRVRGVSAVALPMEDASETIFANLALLGWGDSGHTIVVNHNADYLGEYLYHPQKKRQGESILDLKDRNGDKVFSDIVDHENGVIRYFESVKGEAKEKYAVYTQVPGWNWTLIGGSYIHEITKGSNHLLMLVMGVSGVITLIIFTLLSILLYRMTKPLQELTGYMDQLSQGQVSLIIPEVEDNSKNEIKQLTHGFHVMASKFNGLVANIREASTQVQTRAGHVAADAKESLLQSDVQHQQVELVVTAIEQMASSAQSVAEQVESIAVSVRSANEVSLSGSQLVKNVRGEIADLNVQLRQSAEAIDMVSRQSENIQAVTRMIDEVAEQTNLLALNAAIEAARAGEQGRGFAVVADEVRTLAHRTQGSVKEVVTIIAQLREYTTSAVTLMSESQLKGKIVTEQAEQAGIALDKITDQVTDIACKSEVIAATAEEQAQVTQEIAANATEISRLNQDSQDIAAKTATNAKNLQQLSTELNQQVDYFY</sequence>